<sequence length="183" mass="20414">MDFDGTNLTDHEHGTNESSTSACRPCGFSRFNVVVINFLLLRILIPVILQPWNVGIGPKNIGNKSSANLVCLATLLYCTCRQLSPLPRLVETSPFGRRRSKPMVISRPTNDERPATISESEPQEEGHSPDAPSCFSLDEVSRHLISDKNFPSTDTQVVHVIKEHQAMLEETLIRLRSQLYGSQ</sequence>
<evidence type="ECO:0000313" key="3">
    <source>
        <dbReference type="Proteomes" id="UP000198211"/>
    </source>
</evidence>
<dbReference type="OrthoDB" id="206880at2759"/>
<reference evidence="3" key="1">
    <citation type="submission" date="2017-03" db="EMBL/GenBank/DDBJ databases">
        <title>Phytopthora megakarya and P. palmivora, two closely related causual agents of cacao black pod achieved similar genome size and gene model numbers by different mechanisms.</title>
        <authorList>
            <person name="Ali S."/>
            <person name="Shao J."/>
            <person name="Larry D.J."/>
            <person name="Kronmiller B."/>
            <person name="Shen D."/>
            <person name="Strem M.D."/>
            <person name="Melnick R.L."/>
            <person name="Guiltinan M.J."/>
            <person name="Tyler B.M."/>
            <person name="Meinhardt L.W."/>
            <person name="Bailey B.A."/>
        </authorList>
    </citation>
    <scope>NUCLEOTIDE SEQUENCE [LARGE SCALE GENOMIC DNA]</scope>
    <source>
        <strain evidence="3">zdho120</strain>
    </source>
</reference>
<organism evidence="2 3">
    <name type="scientific">Phytophthora megakarya</name>
    <dbReference type="NCBI Taxonomy" id="4795"/>
    <lineage>
        <taxon>Eukaryota</taxon>
        <taxon>Sar</taxon>
        <taxon>Stramenopiles</taxon>
        <taxon>Oomycota</taxon>
        <taxon>Peronosporomycetes</taxon>
        <taxon>Peronosporales</taxon>
        <taxon>Peronosporaceae</taxon>
        <taxon>Phytophthora</taxon>
    </lineage>
</organism>
<dbReference type="Proteomes" id="UP000198211">
    <property type="component" value="Unassembled WGS sequence"/>
</dbReference>
<name>A0A225X0S0_9STRA</name>
<keyword evidence="3" id="KW-1185">Reference proteome</keyword>
<dbReference type="EMBL" id="NBNE01000048">
    <property type="protein sequence ID" value="OWZ23725.1"/>
    <property type="molecule type" value="Genomic_DNA"/>
</dbReference>
<protein>
    <submittedName>
        <fullName evidence="2">Uncharacterized protein</fullName>
    </submittedName>
</protein>
<gene>
    <name evidence="2" type="ORF">PHMEG_0001364</name>
</gene>
<evidence type="ECO:0000313" key="2">
    <source>
        <dbReference type="EMBL" id="OWZ23725.1"/>
    </source>
</evidence>
<dbReference type="AlphaFoldDB" id="A0A225X0S0"/>
<accession>A0A225X0S0</accession>
<evidence type="ECO:0000256" key="1">
    <source>
        <dbReference type="SAM" id="MobiDB-lite"/>
    </source>
</evidence>
<feature type="region of interest" description="Disordered" evidence="1">
    <location>
        <begin position="1"/>
        <end position="21"/>
    </location>
</feature>
<proteinExistence type="predicted"/>
<feature type="region of interest" description="Disordered" evidence="1">
    <location>
        <begin position="97"/>
        <end position="132"/>
    </location>
</feature>
<comment type="caution">
    <text evidence="2">The sequence shown here is derived from an EMBL/GenBank/DDBJ whole genome shotgun (WGS) entry which is preliminary data.</text>
</comment>